<organism evidence="1 2">
    <name type="scientific">Endozoicomonas elysicola</name>
    <dbReference type="NCBI Taxonomy" id="305900"/>
    <lineage>
        <taxon>Bacteria</taxon>
        <taxon>Pseudomonadati</taxon>
        <taxon>Pseudomonadota</taxon>
        <taxon>Gammaproteobacteria</taxon>
        <taxon>Oceanospirillales</taxon>
        <taxon>Endozoicomonadaceae</taxon>
        <taxon>Endozoicomonas</taxon>
    </lineage>
</organism>
<dbReference type="STRING" id="305900.GV64_03395"/>
<gene>
    <name evidence="1" type="ORF">GV64_03395</name>
</gene>
<accession>A0A081K6Y8</accession>
<sequence>MWSLFNPFRPFSPETLIQVPGRNRIPARALFHLRLTWEFGLEYIALQSWQSILSQIPSSIDLGADLYA</sequence>
<evidence type="ECO:0000313" key="1">
    <source>
        <dbReference type="EMBL" id="KEI69914.1"/>
    </source>
</evidence>
<name>A0A081K6Y8_9GAMM</name>
<keyword evidence="2" id="KW-1185">Reference proteome</keyword>
<reference evidence="1 2" key="1">
    <citation type="submission" date="2014-06" db="EMBL/GenBank/DDBJ databases">
        <title>Whole Genome Sequences of Three Symbiotic Endozoicomonas Bacteria.</title>
        <authorList>
            <person name="Neave M.J."/>
            <person name="Apprill A."/>
            <person name="Voolstra C.R."/>
        </authorList>
    </citation>
    <scope>NUCLEOTIDE SEQUENCE [LARGE SCALE GENOMIC DNA]</scope>
    <source>
        <strain evidence="1 2">DSM 22380</strain>
    </source>
</reference>
<dbReference type="EMBL" id="JOJP01000001">
    <property type="protein sequence ID" value="KEI69914.1"/>
    <property type="molecule type" value="Genomic_DNA"/>
</dbReference>
<comment type="caution">
    <text evidence="1">The sequence shown here is derived from an EMBL/GenBank/DDBJ whole genome shotgun (WGS) entry which is preliminary data.</text>
</comment>
<dbReference type="AlphaFoldDB" id="A0A081K6Y8"/>
<protein>
    <submittedName>
        <fullName evidence="1">Uncharacterized protein</fullName>
    </submittedName>
</protein>
<evidence type="ECO:0000313" key="2">
    <source>
        <dbReference type="Proteomes" id="UP000027997"/>
    </source>
</evidence>
<dbReference type="Proteomes" id="UP000027997">
    <property type="component" value="Unassembled WGS sequence"/>
</dbReference>
<proteinExistence type="predicted"/>